<dbReference type="Pfam" id="PF13426">
    <property type="entry name" value="PAS_9"/>
    <property type="match status" value="1"/>
</dbReference>
<evidence type="ECO:0000313" key="3">
    <source>
        <dbReference type="EMBL" id="HJF33983.1"/>
    </source>
</evidence>
<dbReference type="InterPro" id="IPR035965">
    <property type="entry name" value="PAS-like_dom_sf"/>
</dbReference>
<feature type="domain" description="GGDEF" evidence="2">
    <location>
        <begin position="164"/>
        <end position="291"/>
    </location>
</feature>
<dbReference type="InterPro" id="IPR001633">
    <property type="entry name" value="EAL_dom"/>
</dbReference>
<dbReference type="SUPFAM" id="SSF141868">
    <property type="entry name" value="EAL domain-like"/>
    <property type="match status" value="1"/>
</dbReference>
<dbReference type="PANTHER" id="PTHR44757">
    <property type="entry name" value="DIGUANYLATE CYCLASE DGCP"/>
    <property type="match status" value="1"/>
</dbReference>
<dbReference type="CDD" id="cd01948">
    <property type="entry name" value="EAL"/>
    <property type="match status" value="1"/>
</dbReference>
<dbReference type="Gene3D" id="3.30.450.20">
    <property type="entry name" value="PAS domain"/>
    <property type="match status" value="1"/>
</dbReference>
<feature type="domain" description="EAL" evidence="1">
    <location>
        <begin position="300"/>
        <end position="553"/>
    </location>
</feature>
<dbReference type="SUPFAM" id="SSF55073">
    <property type="entry name" value="Nucleotide cyclase"/>
    <property type="match status" value="1"/>
</dbReference>
<reference evidence="3" key="2">
    <citation type="submission" date="2021-09" db="EMBL/GenBank/DDBJ databases">
        <authorList>
            <person name="Gilroy R."/>
        </authorList>
    </citation>
    <scope>NUCLEOTIDE SEQUENCE</scope>
    <source>
        <strain evidence="3">CHK171-7178</strain>
    </source>
</reference>
<dbReference type="Gene3D" id="3.30.70.270">
    <property type="match status" value="1"/>
</dbReference>
<dbReference type="SUPFAM" id="SSF55785">
    <property type="entry name" value="PYP-like sensor domain (PAS domain)"/>
    <property type="match status" value="1"/>
</dbReference>
<dbReference type="PROSITE" id="PS50883">
    <property type="entry name" value="EAL"/>
    <property type="match status" value="1"/>
</dbReference>
<organism evidence="3 4">
    <name type="scientific">Sporosarcina psychrophila</name>
    <name type="common">Bacillus psychrophilus</name>
    <dbReference type="NCBI Taxonomy" id="1476"/>
    <lineage>
        <taxon>Bacteria</taxon>
        <taxon>Bacillati</taxon>
        <taxon>Bacillota</taxon>
        <taxon>Bacilli</taxon>
        <taxon>Bacillales</taxon>
        <taxon>Caryophanaceae</taxon>
        <taxon>Sporosarcina</taxon>
    </lineage>
</organism>
<evidence type="ECO:0000313" key="4">
    <source>
        <dbReference type="Proteomes" id="UP000698173"/>
    </source>
</evidence>
<dbReference type="InterPro" id="IPR000014">
    <property type="entry name" value="PAS"/>
</dbReference>
<dbReference type="InterPro" id="IPR029787">
    <property type="entry name" value="Nucleotide_cyclase"/>
</dbReference>
<dbReference type="InterPro" id="IPR035919">
    <property type="entry name" value="EAL_sf"/>
</dbReference>
<dbReference type="Pfam" id="PF00990">
    <property type="entry name" value="GGDEF"/>
    <property type="match status" value="1"/>
</dbReference>
<name>A0A921G350_SPOPS</name>
<gene>
    <name evidence="3" type="ORF">K8V56_19650</name>
</gene>
<sequence>MKPDYGQFVPELPDIMKSLEQFYMVTRTDGEGSITYTNKNFLEISKWTPKRVIGRTLWQMFPETDASQKQAHVIWDCVIAGTTWSGTVEKITRDGEPYFVNMIAIPIMPTEEEPFSATFLELNITEDIQLRDQLQQIAFIDYETGLMSRYKLEKTVNDFIEEGKHFSFVFITIDHYYTLKDLQSSESKIELIKSFSNRLKRYFQDNLIARIGVNEFIVLTAFGEWYVQGFLLFLEQQPIYIDNIAIPISVSGGVVRYPEDQKTYNHLMKAALIATKDVIEHGGGKISSLTPESHKVLNRRAIIDQKMFTALDHNNLQVVYQPQFDLASGKVTLYEALVRWEDNDLGMIMPDELIPIAEENGLIHDIGAFVLEEAATLAAHWNRKDRHASISVNTSVREFSNTQMKDKVIDILNETKCPASCIQLEITEKFAFQAEEESSIILQMKELQDAGIQFALDDFGTGYASFRYMQHLPITKVKIDKLFVNSLTTQPKTQQLVEGMIRFSKSMGLYVIAEGVETKEQYNLLEKMGVDAIQGYYIGMPVTSDDIKFEVIK</sequence>
<evidence type="ECO:0000259" key="1">
    <source>
        <dbReference type="PROSITE" id="PS50883"/>
    </source>
</evidence>
<dbReference type="NCBIfam" id="TIGR00229">
    <property type="entry name" value="sensory_box"/>
    <property type="match status" value="1"/>
</dbReference>
<evidence type="ECO:0000259" key="2">
    <source>
        <dbReference type="PROSITE" id="PS50887"/>
    </source>
</evidence>
<dbReference type="InterPro" id="IPR043128">
    <property type="entry name" value="Rev_trsase/Diguanyl_cyclase"/>
</dbReference>
<dbReference type="Gene3D" id="3.20.20.450">
    <property type="entry name" value="EAL domain"/>
    <property type="match status" value="1"/>
</dbReference>
<proteinExistence type="predicted"/>
<dbReference type="PANTHER" id="PTHR44757:SF2">
    <property type="entry name" value="BIOFILM ARCHITECTURE MAINTENANCE PROTEIN MBAA"/>
    <property type="match status" value="1"/>
</dbReference>
<dbReference type="SMART" id="SM00052">
    <property type="entry name" value="EAL"/>
    <property type="match status" value="1"/>
</dbReference>
<dbReference type="AlphaFoldDB" id="A0A921G350"/>
<dbReference type="SMART" id="SM00267">
    <property type="entry name" value="GGDEF"/>
    <property type="match status" value="1"/>
</dbReference>
<dbReference type="InterPro" id="IPR052155">
    <property type="entry name" value="Biofilm_reg_signaling"/>
</dbReference>
<dbReference type="Proteomes" id="UP000698173">
    <property type="component" value="Unassembled WGS sequence"/>
</dbReference>
<dbReference type="Pfam" id="PF00563">
    <property type="entry name" value="EAL"/>
    <property type="match status" value="1"/>
</dbReference>
<protein>
    <submittedName>
        <fullName evidence="3">EAL domain-containing protein</fullName>
    </submittedName>
</protein>
<dbReference type="CDD" id="cd00130">
    <property type="entry name" value="PAS"/>
    <property type="match status" value="1"/>
</dbReference>
<accession>A0A921G350</accession>
<dbReference type="PROSITE" id="PS50887">
    <property type="entry name" value="GGDEF"/>
    <property type="match status" value="1"/>
</dbReference>
<comment type="caution">
    <text evidence="3">The sequence shown here is derived from an EMBL/GenBank/DDBJ whole genome shotgun (WGS) entry which is preliminary data.</text>
</comment>
<dbReference type="EMBL" id="DYWT01000293">
    <property type="protein sequence ID" value="HJF33983.1"/>
    <property type="molecule type" value="Genomic_DNA"/>
</dbReference>
<reference evidence="3" key="1">
    <citation type="journal article" date="2021" name="PeerJ">
        <title>Extensive microbial diversity within the chicken gut microbiome revealed by metagenomics and culture.</title>
        <authorList>
            <person name="Gilroy R."/>
            <person name="Ravi A."/>
            <person name="Getino M."/>
            <person name="Pursley I."/>
            <person name="Horton D.L."/>
            <person name="Alikhan N.F."/>
            <person name="Baker D."/>
            <person name="Gharbi K."/>
            <person name="Hall N."/>
            <person name="Watson M."/>
            <person name="Adriaenssens E.M."/>
            <person name="Foster-Nyarko E."/>
            <person name="Jarju S."/>
            <person name="Secka A."/>
            <person name="Antonio M."/>
            <person name="Oren A."/>
            <person name="Chaudhuri R.R."/>
            <person name="La Ragione R."/>
            <person name="Hildebrand F."/>
            <person name="Pallen M.J."/>
        </authorList>
    </citation>
    <scope>NUCLEOTIDE SEQUENCE</scope>
    <source>
        <strain evidence="3">CHK171-7178</strain>
    </source>
</reference>
<dbReference type="InterPro" id="IPR000160">
    <property type="entry name" value="GGDEF_dom"/>
</dbReference>